<evidence type="ECO:0008006" key="3">
    <source>
        <dbReference type="Google" id="ProtNLM"/>
    </source>
</evidence>
<dbReference type="GO" id="GO:0030077">
    <property type="term" value="C:plasma membrane light-harvesting complex"/>
    <property type="evidence" value="ECO:0007669"/>
    <property type="project" value="InterPro"/>
</dbReference>
<dbReference type="SUPFAM" id="SSF50346">
    <property type="entry name" value="PRC-barrel domain"/>
    <property type="match status" value="2"/>
</dbReference>
<dbReference type="HOGENOM" id="CLU_1065156_0_0_6"/>
<evidence type="ECO:0000313" key="1">
    <source>
        <dbReference type="EMBL" id="AGA90917.1"/>
    </source>
</evidence>
<accession>L0GYL5</accession>
<keyword evidence="2" id="KW-1185">Reference proteome</keyword>
<dbReference type="AlphaFoldDB" id="L0GYL5"/>
<gene>
    <name evidence="1" type="ORF">Thimo_2169</name>
</gene>
<dbReference type="KEGG" id="tmb:Thimo_2169"/>
<dbReference type="Gene3D" id="3.90.50.10">
    <property type="entry name" value="Photosynthetic Reaction Center, subunit H, domain 2"/>
    <property type="match status" value="2"/>
</dbReference>
<protein>
    <recommendedName>
        <fullName evidence="3">PRC-barrel domain-containing protein</fullName>
    </recommendedName>
</protein>
<sequence>MLRRIGSLTGHGLAATDGEIGHCRDFLFDDRDWVTRYLVADTGGWLSGRKVLISPLALGTPDWGAGRLPIDLTRRQIEECPPLDEHAPVSREYEIAYHDYLALPFYRVGSKLWGMHPDPAGVVTPAPAAAEPPPADQIVKEGHLRSCAEVHGYLLRTGDGGSEAVDDFLIDDTTWAIRFLVADTHRWLPGRQVLVPTRAIASVDWVEREIHTDLTVEAIKASPAYDPTRPVDAEFERRLDDHYGTG</sequence>
<dbReference type="RefSeq" id="WP_015281056.1">
    <property type="nucleotide sequence ID" value="NC_019940.1"/>
</dbReference>
<reference evidence="1 2" key="1">
    <citation type="submission" date="2011-09" db="EMBL/GenBank/DDBJ databases">
        <title>Complete sequence of chromosome of Thioflavicoccus mobilis 8321.</title>
        <authorList>
            <consortium name="US DOE Joint Genome Institute"/>
            <person name="Lucas S."/>
            <person name="Han J."/>
            <person name="Lapidus A."/>
            <person name="Cheng J.-F."/>
            <person name="Goodwin L."/>
            <person name="Pitluck S."/>
            <person name="Peters L."/>
            <person name="Ovchinnikova G."/>
            <person name="Lu M."/>
            <person name="Detter J.C."/>
            <person name="Han C."/>
            <person name="Tapia R."/>
            <person name="Land M."/>
            <person name="Hauser L."/>
            <person name="Kyrpides N."/>
            <person name="Ivanova N."/>
            <person name="Pagani I."/>
            <person name="Vogl K."/>
            <person name="Liu Z."/>
            <person name="Imhoff J."/>
            <person name="Thiel V."/>
            <person name="Frigaard N.-U."/>
            <person name="Bryant D."/>
            <person name="Woyke T."/>
        </authorList>
    </citation>
    <scope>NUCLEOTIDE SEQUENCE [LARGE SCALE GENOMIC DNA]</scope>
    <source>
        <strain evidence="1 2">8321</strain>
    </source>
</reference>
<dbReference type="STRING" id="765912.Thimo_2169"/>
<dbReference type="GO" id="GO:0019684">
    <property type="term" value="P:photosynthesis, light reaction"/>
    <property type="evidence" value="ECO:0007669"/>
    <property type="project" value="InterPro"/>
</dbReference>
<dbReference type="OrthoDB" id="9793882at2"/>
<dbReference type="InterPro" id="IPR014747">
    <property type="entry name" value="Bac_photo_RC_H_C"/>
</dbReference>
<proteinExistence type="predicted"/>
<evidence type="ECO:0000313" key="2">
    <source>
        <dbReference type="Proteomes" id="UP000010816"/>
    </source>
</evidence>
<organism evidence="1 2">
    <name type="scientific">Thioflavicoccus mobilis 8321</name>
    <dbReference type="NCBI Taxonomy" id="765912"/>
    <lineage>
        <taxon>Bacteria</taxon>
        <taxon>Pseudomonadati</taxon>
        <taxon>Pseudomonadota</taxon>
        <taxon>Gammaproteobacteria</taxon>
        <taxon>Chromatiales</taxon>
        <taxon>Chromatiaceae</taxon>
        <taxon>Thioflavicoccus</taxon>
    </lineage>
</organism>
<name>L0GYL5_9GAMM</name>
<dbReference type="EMBL" id="CP003051">
    <property type="protein sequence ID" value="AGA90917.1"/>
    <property type="molecule type" value="Genomic_DNA"/>
</dbReference>
<dbReference type="InterPro" id="IPR011033">
    <property type="entry name" value="PRC_barrel-like_sf"/>
</dbReference>
<dbReference type="eggNOG" id="COG3861">
    <property type="taxonomic scope" value="Bacteria"/>
</dbReference>
<dbReference type="PATRIC" id="fig|765912.4.peg.2127"/>
<dbReference type="Proteomes" id="UP000010816">
    <property type="component" value="Chromosome"/>
</dbReference>